<accession>A0A3G8H1J0</accession>
<evidence type="ECO:0000256" key="1">
    <source>
        <dbReference type="ARBA" id="ARBA00004236"/>
    </source>
</evidence>
<keyword evidence="4 10" id="KW-0479">Metal-binding</keyword>
<dbReference type="GO" id="GO:0009055">
    <property type="term" value="F:electron transfer activity"/>
    <property type="evidence" value="ECO:0007669"/>
    <property type="project" value="InterPro"/>
</dbReference>
<proteinExistence type="predicted"/>
<feature type="binding site" description="covalent" evidence="9">
    <location>
        <position position="330"/>
    </location>
    <ligand>
        <name>heme c</name>
        <dbReference type="ChEBI" id="CHEBI:61717"/>
        <label>3</label>
    </ligand>
</feature>
<organism evidence="13 14">
    <name type="scientific">Cupriavidus pauculus</name>
    <dbReference type="NCBI Taxonomy" id="82633"/>
    <lineage>
        <taxon>Bacteria</taxon>
        <taxon>Pseudomonadati</taxon>
        <taxon>Pseudomonadota</taxon>
        <taxon>Betaproteobacteria</taxon>
        <taxon>Burkholderiales</taxon>
        <taxon>Burkholderiaceae</taxon>
        <taxon>Cupriavidus</taxon>
    </lineage>
</organism>
<evidence type="ECO:0000256" key="9">
    <source>
        <dbReference type="PIRSR" id="PIRSR000018-50"/>
    </source>
</evidence>
<dbReference type="InterPro" id="IPR009056">
    <property type="entry name" value="Cyt_c-like_dom"/>
</dbReference>
<evidence type="ECO:0000256" key="4">
    <source>
        <dbReference type="ARBA" id="ARBA00022723"/>
    </source>
</evidence>
<feature type="signal peptide" evidence="11">
    <location>
        <begin position="1"/>
        <end position="25"/>
    </location>
</feature>
<dbReference type="AlphaFoldDB" id="A0A3G8H1J0"/>
<dbReference type="PIRSF" id="PIRSF000018">
    <property type="entry name" value="Mb_ADH_cyt_c"/>
    <property type="match status" value="1"/>
</dbReference>
<evidence type="ECO:0000256" key="8">
    <source>
        <dbReference type="ARBA" id="ARBA00023136"/>
    </source>
</evidence>
<evidence type="ECO:0000313" key="14">
    <source>
        <dbReference type="Proteomes" id="UP000270411"/>
    </source>
</evidence>
<keyword evidence="8" id="KW-0472">Membrane</keyword>
<evidence type="ECO:0000256" key="11">
    <source>
        <dbReference type="SAM" id="SignalP"/>
    </source>
</evidence>
<feature type="domain" description="Cytochrome c" evidence="12">
    <location>
        <begin position="175"/>
        <end position="294"/>
    </location>
</feature>
<feature type="binding site" description="axial binding residue" evidence="10">
    <location>
        <position position="53"/>
    </location>
    <ligand>
        <name>heme c</name>
        <dbReference type="ChEBI" id="CHEBI:61717"/>
        <label>1</label>
    </ligand>
    <ligandPart>
        <name>Fe</name>
        <dbReference type="ChEBI" id="CHEBI:18248"/>
    </ligandPart>
</feature>
<dbReference type="GO" id="GO:0020037">
    <property type="term" value="F:heme binding"/>
    <property type="evidence" value="ECO:0007669"/>
    <property type="project" value="InterPro"/>
</dbReference>
<dbReference type="GO" id="GO:0005886">
    <property type="term" value="C:plasma membrane"/>
    <property type="evidence" value="ECO:0007669"/>
    <property type="project" value="UniProtKB-SubCell"/>
</dbReference>
<evidence type="ECO:0000256" key="2">
    <source>
        <dbReference type="ARBA" id="ARBA00022475"/>
    </source>
</evidence>
<dbReference type="EMBL" id="CP033969">
    <property type="protein sequence ID" value="AZG14371.1"/>
    <property type="molecule type" value="Genomic_DNA"/>
</dbReference>
<keyword evidence="6" id="KW-0677">Repeat</keyword>
<gene>
    <name evidence="13" type="ORF">EHF44_13450</name>
</gene>
<keyword evidence="5 11" id="KW-0732">Signal</keyword>
<name>A0A3G8H1J0_9BURK</name>
<feature type="domain" description="Cytochrome c" evidence="12">
    <location>
        <begin position="35"/>
        <end position="138"/>
    </location>
</feature>
<dbReference type="Pfam" id="PF00034">
    <property type="entry name" value="Cytochrom_C"/>
    <property type="match status" value="3"/>
</dbReference>
<sequence>MRRDTILTMMRGLLAMLAMPLAAHAAPADPAAQVAQVAQGRYLARIANCVACHTAPGGAPMAGGLALQTDAGTIYSTNITPDPETGLGRYTLDDFDRAVRHGQARDGKRLYPAMPYPSYARMTRDDVAALYTWLRSEVQPVRQANRDTSLRWPYNMRWLLVPWNWLHLRDDPVRADAGQGETWRRGAYLVQAVAHCGACHTPRGALYGEKGRDAGSRQFLSGAMVEGWSATNLTGDMLTGLGAWSKADVVEYLHTGRNAHATSFGPMSTVIATSTQFMNAADLDAVATYLKSIPPARGETQPYRYDPAAAARLEQGRFDTPGARQYATYCMPCHQASGKGFARVFPPLAGNPTVVDPNPASLVNLLLEGAVTARVQTAPTDYHMPGYGWTMEDQELANLLTFIRRSWGNQAAPVTEEAVAARRRALGLRAPETP</sequence>
<dbReference type="KEGG" id="cpau:EHF44_13450"/>
<feature type="binding site" description="covalent" evidence="9">
    <location>
        <position position="199"/>
    </location>
    <ligand>
        <name>heme c</name>
        <dbReference type="ChEBI" id="CHEBI:61717"/>
        <label>2</label>
    </ligand>
</feature>
<dbReference type="PANTHER" id="PTHR35008">
    <property type="entry name" value="BLL4482 PROTEIN-RELATED"/>
    <property type="match status" value="1"/>
</dbReference>
<feature type="binding site" description="covalent" evidence="9">
    <location>
        <position position="333"/>
    </location>
    <ligand>
        <name>heme c</name>
        <dbReference type="ChEBI" id="CHEBI:61717"/>
        <label>3</label>
    </ligand>
</feature>
<dbReference type="Proteomes" id="UP000270411">
    <property type="component" value="Chromosome 1"/>
</dbReference>
<dbReference type="Gene3D" id="1.10.760.10">
    <property type="entry name" value="Cytochrome c-like domain"/>
    <property type="match status" value="2"/>
</dbReference>
<feature type="domain" description="Cytochrome c" evidence="12">
    <location>
        <begin position="317"/>
        <end position="407"/>
    </location>
</feature>
<keyword evidence="3 9" id="KW-0349">Heme</keyword>
<feature type="binding site" description="covalent" evidence="9">
    <location>
        <position position="196"/>
    </location>
    <ligand>
        <name>heme c</name>
        <dbReference type="ChEBI" id="CHEBI:61717"/>
        <label>2</label>
    </ligand>
</feature>
<feature type="binding site" description="axial binding residue" evidence="10">
    <location>
        <position position="334"/>
    </location>
    <ligand>
        <name>heme c</name>
        <dbReference type="ChEBI" id="CHEBI:61717"/>
        <label>3</label>
    </ligand>
    <ligandPart>
        <name>Fe</name>
        <dbReference type="ChEBI" id="CHEBI:18248"/>
    </ligandPart>
</feature>
<evidence type="ECO:0000259" key="12">
    <source>
        <dbReference type="PROSITE" id="PS51007"/>
    </source>
</evidence>
<dbReference type="PROSITE" id="PS51007">
    <property type="entry name" value="CYTC"/>
    <property type="match status" value="3"/>
</dbReference>
<dbReference type="SUPFAM" id="SSF46626">
    <property type="entry name" value="Cytochrome c"/>
    <property type="match status" value="3"/>
</dbReference>
<comment type="cofactor">
    <cofactor evidence="9">
        <name>heme c</name>
        <dbReference type="ChEBI" id="CHEBI:61717"/>
    </cofactor>
    <text evidence="9">Binds 3 heme c groups covalently per subunit.</text>
</comment>
<dbReference type="InterPro" id="IPR051459">
    <property type="entry name" value="Cytochrome_c-type_DH"/>
</dbReference>
<protein>
    <submittedName>
        <fullName evidence="13">Cytochrome c</fullName>
    </submittedName>
</protein>
<dbReference type="GO" id="GO:0005506">
    <property type="term" value="F:iron ion binding"/>
    <property type="evidence" value="ECO:0007669"/>
    <property type="project" value="InterPro"/>
</dbReference>
<feature type="binding site" description="covalent" evidence="9">
    <location>
        <position position="52"/>
    </location>
    <ligand>
        <name>heme c</name>
        <dbReference type="ChEBI" id="CHEBI:61717"/>
        <label>1</label>
    </ligand>
</feature>
<reference evidence="14" key="1">
    <citation type="submission" date="2018-11" db="EMBL/GenBank/DDBJ databases">
        <title>FDA dAtabase for Regulatory Grade micrObial Sequences (FDA-ARGOS): Supporting development and validation of Infectious Disease Dx tests.</title>
        <authorList>
            <person name="Goldberg B."/>
            <person name="Campos J."/>
            <person name="Tallon L."/>
            <person name="Sadzewicz L."/>
            <person name="Zhao X."/>
            <person name="Vavikolanu K."/>
            <person name="Mehta A."/>
            <person name="Aluvathingal J."/>
            <person name="Nadendla S."/>
            <person name="Geyer C."/>
            <person name="Nandy P."/>
            <person name="Yan Y."/>
            <person name="Sichtig H."/>
        </authorList>
    </citation>
    <scope>NUCLEOTIDE SEQUENCE [LARGE SCALE GENOMIC DNA]</scope>
    <source>
        <strain evidence="14">FDAARGOS_614</strain>
    </source>
</reference>
<dbReference type="OrthoDB" id="9809720at2"/>
<evidence type="ECO:0000256" key="5">
    <source>
        <dbReference type="ARBA" id="ARBA00022729"/>
    </source>
</evidence>
<dbReference type="InterPro" id="IPR036909">
    <property type="entry name" value="Cyt_c-like_dom_sf"/>
</dbReference>
<evidence type="ECO:0000256" key="3">
    <source>
        <dbReference type="ARBA" id="ARBA00022617"/>
    </source>
</evidence>
<comment type="subcellular location">
    <subcellularLocation>
        <location evidence="1">Cell membrane</location>
    </subcellularLocation>
</comment>
<evidence type="ECO:0000256" key="10">
    <source>
        <dbReference type="PIRSR" id="PIRSR000018-51"/>
    </source>
</evidence>
<feature type="binding site" description="covalent" evidence="9">
    <location>
        <position position="49"/>
    </location>
    <ligand>
        <name>heme c</name>
        <dbReference type="ChEBI" id="CHEBI:61717"/>
        <label>1</label>
    </ligand>
</feature>
<evidence type="ECO:0000256" key="6">
    <source>
        <dbReference type="ARBA" id="ARBA00022737"/>
    </source>
</evidence>
<dbReference type="GO" id="GO:0016614">
    <property type="term" value="F:oxidoreductase activity, acting on CH-OH group of donors"/>
    <property type="evidence" value="ECO:0007669"/>
    <property type="project" value="InterPro"/>
</dbReference>
<keyword evidence="7 10" id="KW-0408">Iron</keyword>
<feature type="chain" id="PRO_5018274687" evidence="11">
    <location>
        <begin position="26"/>
        <end position="434"/>
    </location>
</feature>
<feature type="binding site" description="axial binding residue" evidence="10">
    <location>
        <position position="200"/>
    </location>
    <ligand>
        <name>heme c</name>
        <dbReference type="ChEBI" id="CHEBI:61717"/>
        <label>2</label>
    </ligand>
    <ligandPart>
        <name>Fe</name>
        <dbReference type="ChEBI" id="CHEBI:18248"/>
    </ligandPart>
</feature>
<dbReference type="InterPro" id="IPR014353">
    <property type="entry name" value="Membr-bd_ADH_cyt_c"/>
</dbReference>
<evidence type="ECO:0000256" key="7">
    <source>
        <dbReference type="ARBA" id="ARBA00023004"/>
    </source>
</evidence>
<dbReference type="PANTHER" id="PTHR35008:SF8">
    <property type="entry name" value="ALCOHOL DEHYDROGENASE CYTOCHROME C SUBUNIT"/>
    <property type="match status" value="1"/>
</dbReference>
<keyword evidence="2" id="KW-1003">Cell membrane</keyword>
<evidence type="ECO:0000313" key="13">
    <source>
        <dbReference type="EMBL" id="AZG14371.1"/>
    </source>
</evidence>